<reference evidence="3" key="1">
    <citation type="journal article" date="2014" name="Int. J. Syst. Evol. Microbiol.">
        <title>Complete genome sequence of Corynebacterium casei LMG S-19264T (=DSM 44701T), isolated from a smear-ripened cheese.</title>
        <authorList>
            <consortium name="US DOE Joint Genome Institute (JGI-PGF)"/>
            <person name="Walter F."/>
            <person name="Albersmeier A."/>
            <person name="Kalinowski J."/>
            <person name="Ruckert C."/>
        </authorList>
    </citation>
    <scope>NUCLEOTIDE SEQUENCE</scope>
    <source>
        <strain evidence="3">NBRC 108769</strain>
    </source>
</reference>
<accession>A0AA37SNL7</accession>
<evidence type="ECO:0000259" key="2">
    <source>
        <dbReference type="Pfam" id="PF00535"/>
    </source>
</evidence>
<evidence type="ECO:0000256" key="1">
    <source>
        <dbReference type="SAM" id="Phobius"/>
    </source>
</evidence>
<dbReference type="SUPFAM" id="SSF53448">
    <property type="entry name" value="Nucleotide-diphospho-sugar transferases"/>
    <property type="match status" value="1"/>
</dbReference>
<dbReference type="InterPro" id="IPR001173">
    <property type="entry name" value="Glyco_trans_2-like"/>
</dbReference>
<comment type="caution">
    <text evidence="3">The sequence shown here is derived from an EMBL/GenBank/DDBJ whole genome shotgun (WGS) entry which is preliminary data.</text>
</comment>
<evidence type="ECO:0000313" key="4">
    <source>
        <dbReference type="Proteomes" id="UP001156666"/>
    </source>
</evidence>
<proteinExistence type="predicted"/>
<name>A0AA37SNL7_9BACT</name>
<dbReference type="Gene3D" id="3.90.550.10">
    <property type="entry name" value="Spore Coat Polysaccharide Biosynthesis Protein SpsA, Chain A"/>
    <property type="match status" value="1"/>
</dbReference>
<gene>
    <name evidence="3" type="ORF">GCM10007940_05630</name>
</gene>
<protein>
    <submittedName>
        <fullName evidence="3">Glycosyl transferase family 2</fullName>
    </submittedName>
</protein>
<keyword evidence="4" id="KW-1185">Reference proteome</keyword>
<feature type="domain" description="Glycosyltransferase 2-like" evidence="2">
    <location>
        <begin position="7"/>
        <end position="153"/>
    </location>
</feature>
<dbReference type="PANTHER" id="PTHR48090">
    <property type="entry name" value="UNDECAPRENYL-PHOSPHATE 4-DEOXY-4-FORMAMIDO-L-ARABINOSE TRANSFERASE-RELATED"/>
    <property type="match status" value="1"/>
</dbReference>
<dbReference type="Pfam" id="PF00535">
    <property type="entry name" value="Glycos_transf_2"/>
    <property type="match status" value="1"/>
</dbReference>
<dbReference type="GO" id="GO:0016740">
    <property type="term" value="F:transferase activity"/>
    <property type="evidence" value="ECO:0007669"/>
    <property type="project" value="UniProtKB-KW"/>
</dbReference>
<keyword evidence="1" id="KW-0472">Membrane</keyword>
<dbReference type="InterPro" id="IPR050256">
    <property type="entry name" value="Glycosyltransferase_2"/>
</dbReference>
<feature type="transmembrane region" description="Helical" evidence="1">
    <location>
        <begin position="230"/>
        <end position="255"/>
    </location>
</feature>
<sequence>MNQKLLSIVLLSFQSESRLENTSKLIIDAMEKESIPFELLIIDDGSSDQSYPKAKEIAQKDQRITAYRLSRNYTSPYVQFAGIKLAKGACIVTVPDDLQRPLNVIIKMYRHWEAGAKLVVAYHDVRNDGYFNDFFSNSYYKMMNRFSDIEFPPGGADGFLADREVMDIINDEISPRNTTPLIEALRLGFEPEYFAYKRPPTVGKSRWTFKKKWRLASDSFFSSSNFPIKFIIGIGFTTALISFLIIVIIIGAKLFSNNRLFGLPIQGWATIVVLISFFNGLVLLCLGIVAEYIWRIYTEVKSRPGYIIRKNDEE</sequence>
<organism evidence="3 4">
    <name type="scientific">Portibacter lacus</name>
    <dbReference type="NCBI Taxonomy" id="1099794"/>
    <lineage>
        <taxon>Bacteria</taxon>
        <taxon>Pseudomonadati</taxon>
        <taxon>Bacteroidota</taxon>
        <taxon>Saprospiria</taxon>
        <taxon>Saprospirales</taxon>
        <taxon>Haliscomenobacteraceae</taxon>
        <taxon>Portibacter</taxon>
    </lineage>
</organism>
<dbReference type="AlphaFoldDB" id="A0AA37SNL7"/>
<dbReference type="PANTHER" id="PTHR48090:SF8">
    <property type="entry name" value="GLYCOSYLTRANSFERASE CSBB-RELATED"/>
    <property type="match status" value="1"/>
</dbReference>
<keyword evidence="1" id="KW-0812">Transmembrane</keyword>
<dbReference type="EMBL" id="BSOH01000002">
    <property type="protein sequence ID" value="GLR15948.1"/>
    <property type="molecule type" value="Genomic_DNA"/>
</dbReference>
<dbReference type="Proteomes" id="UP001156666">
    <property type="component" value="Unassembled WGS sequence"/>
</dbReference>
<keyword evidence="1" id="KW-1133">Transmembrane helix</keyword>
<dbReference type="RefSeq" id="WP_235294810.1">
    <property type="nucleotide sequence ID" value="NZ_BSOH01000002.1"/>
</dbReference>
<keyword evidence="3" id="KW-0808">Transferase</keyword>
<reference evidence="3" key="2">
    <citation type="submission" date="2023-01" db="EMBL/GenBank/DDBJ databases">
        <title>Draft genome sequence of Portibacter lacus strain NBRC 108769.</title>
        <authorList>
            <person name="Sun Q."/>
            <person name="Mori K."/>
        </authorList>
    </citation>
    <scope>NUCLEOTIDE SEQUENCE</scope>
    <source>
        <strain evidence="3">NBRC 108769</strain>
    </source>
</reference>
<evidence type="ECO:0000313" key="3">
    <source>
        <dbReference type="EMBL" id="GLR15948.1"/>
    </source>
</evidence>
<dbReference type="GO" id="GO:0005886">
    <property type="term" value="C:plasma membrane"/>
    <property type="evidence" value="ECO:0007669"/>
    <property type="project" value="TreeGrafter"/>
</dbReference>
<dbReference type="InterPro" id="IPR029044">
    <property type="entry name" value="Nucleotide-diphossugar_trans"/>
</dbReference>
<feature type="transmembrane region" description="Helical" evidence="1">
    <location>
        <begin position="267"/>
        <end position="294"/>
    </location>
</feature>